<dbReference type="Proteomes" id="UP000275078">
    <property type="component" value="Unassembled WGS sequence"/>
</dbReference>
<organism evidence="2 3">
    <name type="scientific">Ascobolus immersus RN42</name>
    <dbReference type="NCBI Taxonomy" id="1160509"/>
    <lineage>
        <taxon>Eukaryota</taxon>
        <taxon>Fungi</taxon>
        <taxon>Dikarya</taxon>
        <taxon>Ascomycota</taxon>
        <taxon>Pezizomycotina</taxon>
        <taxon>Pezizomycetes</taxon>
        <taxon>Pezizales</taxon>
        <taxon>Ascobolaceae</taxon>
        <taxon>Ascobolus</taxon>
    </lineage>
</organism>
<protein>
    <submittedName>
        <fullName evidence="2">Uncharacterized protein</fullName>
    </submittedName>
</protein>
<dbReference type="EMBL" id="ML119838">
    <property type="protein sequence ID" value="RPA72976.1"/>
    <property type="molecule type" value="Genomic_DNA"/>
</dbReference>
<evidence type="ECO:0000313" key="2">
    <source>
        <dbReference type="EMBL" id="RPA72976.1"/>
    </source>
</evidence>
<feature type="compositionally biased region" description="Polar residues" evidence="1">
    <location>
        <begin position="373"/>
        <end position="386"/>
    </location>
</feature>
<feature type="region of interest" description="Disordered" evidence="1">
    <location>
        <begin position="313"/>
        <end position="332"/>
    </location>
</feature>
<evidence type="ECO:0000256" key="1">
    <source>
        <dbReference type="SAM" id="MobiDB-lite"/>
    </source>
</evidence>
<feature type="compositionally biased region" description="Basic and acidic residues" evidence="1">
    <location>
        <begin position="420"/>
        <end position="436"/>
    </location>
</feature>
<reference evidence="2 3" key="1">
    <citation type="journal article" date="2018" name="Nat. Ecol. Evol.">
        <title>Pezizomycetes genomes reveal the molecular basis of ectomycorrhizal truffle lifestyle.</title>
        <authorList>
            <person name="Murat C."/>
            <person name="Payen T."/>
            <person name="Noel B."/>
            <person name="Kuo A."/>
            <person name="Morin E."/>
            <person name="Chen J."/>
            <person name="Kohler A."/>
            <person name="Krizsan K."/>
            <person name="Balestrini R."/>
            <person name="Da Silva C."/>
            <person name="Montanini B."/>
            <person name="Hainaut M."/>
            <person name="Levati E."/>
            <person name="Barry K.W."/>
            <person name="Belfiori B."/>
            <person name="Cichocki N."/>
            <person name="Clum A."/>
            <person name="Dockter R.B."/>
            <person name="Fauchery L."/>
            <person name="Guy J."/>
            <person name="Iotti M."/>
            <person name="Le Tacon F."/>
            <person name="Lindquist E.A."/>
            <person name="Lipzen A."/>
            <person name="Malagnac F."/>
            <person name="Mello A."/>
            <person name="Molinier V."/>
            <person name="Miyauchi S."/>
            <person name="Poulain J."/>
            <person name="Riccioni C."/>
            <person name="Rubini A."/>
            <person name="Sitrit Y."/>
            <person name="Splivallo R."/>
            <person name="Traeger S."/>
            <person name="Wang M."/>
            <person name="Zifcakova L."/>
            <person name="Wipf D."/>
            <person name="Zambonelli A."/>
            <person name="Paolocci F."/>
            <person name="Nowrousian M."/>
            <person name="Ottonello S."/>
            <person name="Baldrian P."/>
            <person name="Spatafora J.W."/>
            <person name="Henrissat B."/>
            <person name="Nagy L.G."/>
            <person name="Aury J.M."/>
            <person name="Wincker P."/>
            <person name="Grigoriev I.V."/>
            <person name="Bonfante P."/>
            <person name="Martin F.M."/>
        </authorList>
    </citation>
    <scope>NUCLEOTIDE SEQUENCE [LARGE SCALE GENOMIC DNA]</scope>
    <source>
        <strain evidence="2 3">RN42</strain>
    </source>
</reference>
<name>A0A3N4HJ61_ASCIM</name>
<dbReference type="AlphaFoldDB" id="A0A3N4HJ61"/>
<proteinExistence type="predicted"/>
<keyword evidence="3" id="KW-1185">Reference proteome</keyword>
<sequence length="602" mass="66947">MPSKNDIERGEYIRDNGFLLPYEMACRSCRNGRKRNKCIVVKFPYCTSSTKKAFVCANNTRSGHRSEWMMGEPRLYDLLSPLQKFIFVMGYKVTSNASCNETQFEHAKQTFAILSTDRKRKVCALPWVYHLKGSLEGVTSPVDWHSTQAPKDVEAFEKFIVDGILNRDDWRGIPIEEESANYKWNSSRQTSFSSSSDKKFLPAGHGGKNLVETMVLGFHASDQTSIKVEKGERPVGSPTLIDLTVDDTVNMDQVSFGAKPNAGYQPLQGTPRMKSTEGASLLTPTNNMLSLVQPSTLEDPNATRATKALVFEPDSSSEYESSRARKRRARSVLTPVQCHRGADGERITIESSEFTEATVDMKATNATTLVDSRQYKNTQAQDSMTPEATVATKATKASPSVVDPLQHKNTRAQDSLTPARDPRGADGERTSRHDVSPTKAILSPNTVPEGGSHVEAATKGTTDNKISTKAITRNVHICRDVATAIEVAGKFSKKDYLKLVTQLFPATMLSARHNCLYVLGAWRSVDDVVELFEYLKVTIEFSNCIRITMVAGEHVDWQILSRKVGLIAFVATWLLANREKEIESEPRYLSSNVFRTCKLADT</sequence>
<evidence type="ECO:0000313" key="3">
    <source>
        <dbReference type="Proteomes" id="UP000275078"/>
    </source>
</evidence>
<feature type="region of interest" description="Disordered" evidence="1">
    <location>
        <begin position="260"/>
        <end position="280"/>
    </location>
</feature>
<accession>A0A3N4HJ61</accession>
<feature type="region of interest" description="Disordered" evidence="1">
    <location>
        <begin position="373"/>
        <end position="459"/>
    </location>
</feature>
<gene>
    <name evidence="2" type="ORF">BJ508DRAFT_334519</name>
</gene>